<evidence type="ECO:0000259" key="11">
    <source>
        <dbReference type="Pfam" id="PF00931"/>
    </source>
</evidence>
<name>A0ABC9AYY0_9POAL</name>
<reference evidence="16 17" key="2">
    <citation type="submission" date="2024-10" db="EMBL/GenBank/DDBJ databases">
        <authorList>
            <person name="Ryan C."/>
        </authorList>
    </citation>
    <scope>NUCLEOTIDE SEQUENCE [LARGE SCALE GENOMIC DNA]</scope>
</reference>
<dbReference type="Pfam" id="PF18052">
    <property type="entry name" value="Rx_N"/>
    <property type="match status" value="1"/>
</dbReference>
<dbReference type="PANTHER" id="PTHR12542:SF45">
    <property type="entry name" value="EXOCYST SUBUNIT EXO70 FAMILY PROTEIN"/>
    <property type="match status" value="1"/>
</dbReference>
<feature type="domain" description="NB-ARC" evidence="11">
    <location>
        <begin position="211"/>
        <end position="348"/>
    </location>
</feature>
<dbReference type="Gene3D" id="3.80.10.10">
    <property type="entry name" value="Ribonuclease Inhibitor"/>
    <property type="match status" value="1"/>
</dbReference>
<sequence length="1437" mass="160372">MLGIHLLVKFFILLNGGKATLENSSSPLPITKEELSCWVLQNYPQFPTSYTEGADMKEHPPVTCSLGVIGPLLGKLYSLVEAEQSLPEEVSKDDLQSLIQDLEETRNSVTELSKEEDASFTAKCLMKDMREICYDVEDYLDTVLHANASTLVPEDDVVSELKARLLGARRRRERCQKKIFEMKARLQQDEGFQSVVESMLQNPHEVLDKPMMNKLVDLLALDSEQQLKVVPILGPAGVGKTTLARILYHSYGGRFQCRAFLRVSRNPDTRRILTSMLAQIKGARPQGSCSVQYISNKVNKHLRGKTYLIVVDDLWATSAWDIISRAFPKGDHYSRIITTTQIENVALACCSFCSNSMYEMRPHSDGQPRELFFGTSERMTTEVLDLIYKNLPAHLKTCLLYLNMYPEDYVILRDDLAKQWVAEGFIGAAEGEKTEELAISYFDELVARRTIQPVETNYNNEVLSCTVHHMVLDLIARKSIEDNFITVVEDIETLPGFPDKVRRLSLKFGGAKGADVPGTLRVSQVRSFLFSGFFRCVPSIVEYRLIRVLILDVWADQDEASYDLNGIRELFLLRYLKVACNITVTLPEQMEGLQLLEALELDARVDAVPSDIALLQRLVHLRLLGCTALAHGIGQMISLRTLGYFDLSSNLEKNVLNLGQLTNLQDLHLTCSIVPSGRLVRNLVVMGSILKRLRTLKSLTLVPGFSQEGTIESETSSSSSMTISCDGLSMVTSPPELLEKLDLFPRNCIFSRLPEWIKHLDKLCILKVAVRELSPSSVDLLKGLHTLIALSLHVQVAPANSIVIGQEEFPVLRCFTFRCALVCVSFHKGAMPNVQRLKLGFCVDKEGLASYANAGLEHLCSLREISAKVWPAGVGDLDRRVVEESCLKAAISKSVSPPIVNIKCVDRVSYGGKYYRSEEQQDGTFPAYDGELEESSLPSEAGASHDLGWGMSKDAPDDMMCIWTTSAPHLIPFSSPDTVEEACSSYGDGMEEEEGFLRRWNSSSSLSSSAMTTNSLYAFDEAMRVAYAAGEHVVQVYVDFRRRALAESVVQLGIKAIAMEDVLKMEWSVLDQNMRRWSHGIGIVVRTFLAEERRLCDEVFKSNQELGHRCFTDIARGCILQLLGFADAVAVSAHATERLYRTLAMYEALAGVRPELEALFSGDAATREFFAGEVSSTVEQLGSALRHTIEEFGRAIHGEASRKAVHSHSGEIHPMTRYVVNYCALLADSRSTLDAVLGDAGLDDDEDAGASSTDGGSGGTAASTPSARCIRELLTLLLGKVDEKARLYRDAGLQNIFLMNNVYYVVQKVRESPPLRELLGDDWLRRHLGQIRQYEGVYLRASWMAVLSTHLRNGGPSAKGFNAAFQELYRVQTAWKVTDPQLREELRIAVLERLIPAYRAFLGQGTRHPARHVKCSLEDLEVYMLDFFEGVPKSIRW</sequence>
<evidence type="ECO:0000256" key="8">
    <source>
        <dbReference type="ARBA" id="ARBA00023054"/>
    </source>
</evidence>
<dbReference type="InterPro" id="IPR032675">
    <property type="entry name" value="LRR_dom_sf"/>
</dbReference>
<dbReference type="InterPro" id="IPR027417">
    <property type="entry name" value="P-loop_NTPase"/>
</dbReference>
<reference evidence="17" key="1">
    <citation type="submission" date="2024-06" db="EMBL/GenBank/DDBJ databases">
        <authorList>
            <person name="Ryan C."/>
        </authorList>
    </citation>
    <scope>NUCLEOTIDE SEQUENCE [LARGE SCALE GENOMIC DNA]</scope>
</reference>
<dbReference type="PRINTS" id="PR00364">
    <property type="entry name" value="DISEASERSIST"/>
</dbReference>
<keyword evidence="5" id="KW-0677">Repeat</keyword>
<dbReference type="Pfam" id="PF00931">
    <property type="entry name" value="NB-ARC"/>
    <property type="match status" value="1"/>
</dbReference>
<dbReference type="Gene3D" id="3.40.50.300">
    <property type="entry name" value="P-loop containing nucleotide triphosphate hydrolases"/>
    <property type="match status" value="1"/>
</dbReference>
<dbReference type="GO" id="GO:0009626">
    <property type="term" value="P:plant-type hypersensitive response"/>
    <property type="evidence" value="ECO:0007669"/>
    <property type="project" value="UniProtKB-ARBA"/>
</dbReference>
<dbReference type="InterPro" id="IPR016159">
    <property type="entry name" value="Cullin_repeat-like_dom_sf"/>
</dbReference>
<dbReference type="Gene3D" id="1.20.1280.170">
    <property type="entry name" value="Exocyst complex component Exo70"/>
    <property type="match status" value="1"/>
</dbReference>
<dbReference type="Pfam" id="PF03081">
    <property type="entry name" value="Exo70_C"/>
    <property type="match status" value="1"/>
</dbReference>
<feature type="region of interest" description="Disordered" evidence="9">
    <location>
        <begin position="1244"/>
        <end position="1264"/>
    </location>
</feature>
<dbReference type="SUPFAM" id="SSF52540">
    <property type="entry name" value="P-loop containing nucleoside triphosphate hydrolases"/>
    <property type="match status" value="1"/>
</dbReference>
<evidence type="ECO:0000256" key="2">
    <source>
        <dbReference type="ARBA" id="ARBA00008894"/>
    </source>
</evidence>
<dbReference type="GO" id="GO:0000166">
    <property type="term" value="F:nucleotide binding"/>
    <property type="evidence" value="ECO:0007669"/>
    <property type="project" value="UniProtKB-KW"/>
</dbReference>
<evidence type="ECO:0000313" key="16">
    <source>
        <dbReference type="EMBL" id="CAL4990359.1"/>
    </source>
</evidence>
<evidence type="ECO:0000256" key="7">
    <source>
        <dbReference type="ARBA" id="ARBA00022821"/>
    </source>
</evidence>
<dbReference type="InterPro" id="IPR055414">
    <property type="entry name" value="LRR_R13L4/SHOC2-like"/>
</dbReference>
<dbReference type="FunFam" id="1.10.10.10:FF:000322">
    <property type="entry name" value="Probable disease resistance protein At1g63360"/>
    <property type="match status" value="1"/>
</dbReference>
<feature type="domain" description="Disease resistance N-terminal" evidence="13">
    <location>
        <begin position="68"/>
        <end position="147"/>
    </location>
</feature>
<dbReference type="InterPro" id="IPR058922">
    <property type="entry name" value="WHD_DRP"/>
</dbReference>
<gene>
    <name evidence="16" type="ORF">URODEC1_LOCUS60223</name>
</gene>
<keyword evidence="3" id="KW-0813">Transport</keyword>
<dbReference type="InterPro" id="IPR041118">
    <property type="entry name" value="Rx_N"/>
</dbReference>
<accession>A0ABC9AYY0</accession>
<dbReference type="Gene3D" id="1.10.10.10">
    <property type="entry name" value="Winged helix-like DNA-binding domain superfamily/Winged helix DNA-binding domain"/>
    <property type="match status" value="1"/>
</dbReference>
<feature type="signal peptide" evidence="10">
    <location>
        <begin position="1"/>
        <end position="19"/>
    </location>
</feature>
<dbReference type="GO" id="GO:0042742">
    <property type="term" value="P:defense response to bacterium"/>
    <property type="evidence" value="ECO:0007669"/>
    <property type="project" value="UniProtKB-ARBA"/>
</dbReference>
<feature type="domain" description="Disease resistance R13L4/SHOC-2-like LRR" evidence="15">
    <location>
        <begin position="524"/>
        <end position="885"/>
    </location>
</feature>
<feature type="compositionally biased region" description="Low complexity" evidence="9">
    <location>
        <begin position="1249"/>
        <end position="1264"/>
    </location>
</feature>
<evidence type="ECO:0000313" key="17">
    <source>
        <dbReference type="Proteomes" id="UP001497457"/>
    </source>
</evidence>
<evidence type="ECO:0008006" key="18">
    <source>
        <dbReference type="Google" id="ProtNLM"/>
    </source>
</evidence>
<keyword evidence="6" id="KW-0547">Nucleotide-binding</keyword>
<dbReference type="Gene3D" id="1.20.5.4130">
    <property type="match status" value="1"/>
</dbReference>
<dbReference type="GO" id="GO:0002758">
    <property type="term" value="P:innate immune response-activating signaling pathway"/>
    <property type="evidence" value="ECO:0007669"/>
    <property type="project" value="UniProtKB-ARBA"/>
</dbReference>
<evidence type="ECO:0000256" key="10">
    <source>
        <dbReference type="SAM" id="SignalP"/>
    </source>
</evidence>
<feature type="domain" description="Disease resistance protein winged helix" evidence="14">
    <location>
        <begin position="404"/>
        <end position="475"/>
    </location>
</feature>
<dbReference type="PANTHER" id="PTHR12542">
    <property type="entry name" value="EXOCYST COMPLEX PROTEIN EXO70"/>
    <property type="match status" value="1"/>
</dbReference>
<organism evidence="16 17">
    <name type="scientific">Urochloa decumbens</name>
    <dbReference type="NCBI Taxonomy" id="240449"/>
    <lineage>
        <taxon>Eukaryota</taxon>
        <taxon>Viridiplantae</taxon>
        <taxon>Streptophyta</taxon>
        <taxon>Embryophyta</taxon>
        <taxon>Tracheophyta</taxon>
        <taxon>Spermatophyta</taxon>
        <taxon>Magnoliopsida</taxon>
        <taxon>Liliopsida</taxon>
        <taxon>Poales</taxon>
        <taxon>Poaceae</taxon>
        <taxon>PACMAD clade</taxon>
        <taxon>Panicoideae</taxon>
        <taxon>Panicodae</taxon>
        <taxon>Paniceae</taxon>
        <taxon>Melinidinae</taxon>
        <taxon>Urochloa</taxon>
    </lineage>
</organism>
<dbReference type="InterPro" id="IPR036388">
    <property type="entry name" value="WH-like_DNA-bd_sf"/>
</dbReference>
<dbReference type="SUPFAM" id="SSF52058">
    <property type="entry name" value="L domain-like"/>
    <property type="match status" value="1"/>
</dbReference>
<comment type="similarity">
    <text evidence="1">Belongs to the EXO70 family.</text>
</comment>
<evidence type="ECO:0000259" key="15">
    <source>
        <dbReference type="Pfam" id="PF23598"/>
    </source>
</evidence>
<dbReference type="InterPro" id="IPR046364">
    <property type="entry name" value="Exo70_C"/>
</dbReference>
<keyword evidence="8" id="KW-0175">Coiled coil</keyword>
<dbReference type="Pfam" id="PF23598">
    <property type="entry name" value="LRR_14"/>
    <property type="match status" value="1"/>
</dbReference>
<keyword evidence="4" id="KW-0433">Leucine-rich repeat</keyword>
<evidence type="ECO:0000256" key="4">
    <source>
        <dbReference type="ARBA" id="ARBA00022614"/>
    </source>
</evidence>
<protein>
    <recommendedName>
        <fullName evidence="18">Exocyst subunit Exo70 family protein</fullName>
    </recommendedName>
</protein>
<keyword evidence="17" id="KW-1185">Reference proteome</keyword>
<keyword evidence="10" id="KW-0732">Signal</keyword>
<evidence type="ECO:0000256" key="1">
    <source>
        <dbReference type="ARBA" id="ARBA00006756"/>
    </source>
</evidence>
<feature type="chain" id="PRO_5044859816" description="Exocyst subunit Exo70 family protein" evidence="10">
    <location>
        <begin position="20"/>
        <end position="1437"/>
    </location>
</feature>
<dbReference type="Pfam" id="PF23559">
    <property type="entry name" value="WHD_DRP"/>
    <property type="match status" value="1"/>
</dbReference>
<dbReference type="Proteomes" id="UP001497457">
    <property type="component" value="Chromosome 24b"/>
</dbReference>
<evidence type="ECO:0000256" key="6">
    <source>
        <dbReference type="ARBA" id="ARBA00022741"/>
    </source>
</evidence>
<feature type="domain" description="Exocyst complex subunit Exo70 C-terminal" evidence="12">
    <location>
        <begin position="1076"/>
        <end position="1425"/>
    </location>
</feature>
<evidence type="ECO:0000259" key="12">
    <source>
        <dbReference type="Pfam" id="PF03081"/>
    </source>
</evidence>
<comment type="similarity">
    <text evidence="2">Belongs to the disease resistance NB-LRR family.</text>
</comment>
<dbReference type="InterPro" id="IPR004140">
    <property type="entry name" value="Exo70"/>
</dbReference>
<evidence type="ECO:0000256" key="9">
    <source>
        <dbReference type="SAM" id="MobiDB-lite"/>
    </source>
</evidence>
<dbReference type="SUPFAM" id="SSF74788">
    <property type="entry name" value="Cullin repeat-like"/>
    <property type="match status" value="1"/>
</dbReference>
<evidence type="ECO:0000259" key="13">
    <source>
        <dbReference type="Pfam" id="PF18052"/>
    </source>
</evidence>
<proteinExistence type="inferred from homology"/>
<keyword evidence="7" id="KW-0611">Plant defense</keyword>
<dbReference type="EMBL" id="OZ075134">
    <property type="protein sequence ID" value="CAL4990359.1"/>
    <property type="molecule type" value="Genomic_DNA"/>
</dbReference>
<evidence type="ECO:0000256" key="3">
    <source>
        <dbReference type="ARBA" id="ARBA00022448"/>
    </source>
</evidence>
<dbReference type="InterPro" id="IPR002182">
    <property type="entry name" value="NB-ARC"/>
</dbReference>
<evidence type="ECO:0000259" key="14">
    <source>
        <dbReference type="Pfam" id="PF23559"/>
    </source>
</evidence>
<evidence type="ECO:0000256" key="5">
    <source>
        <dbReference type="ARBA" id="ARBA00022737"/>
    </source>
</evidence>